<evidence type="ECO:0000313" key="1">
    <source>
        <dbReference type="EMBL" id="JAD83582.1"/>
    </source>
</evidence>
<organism evidence="1">
    <name type="scientific">Arundo donax</name>
    <name type="common">Giant reed</name>
    <name type="synonym">Donax arundinaceus</name>
    <dbReference type="NCBI Taxonomy" id="35708"/>
    <lineage>
        <taxon>Eukaryota</taxon>
        <taxon>Viridiplantae</taxon>
        <taxon>Streptophyta</taxon>
        <taxon>Embryophyta</taxon>
        <taxon>Tracheophyta</taxon>
        <taxon>Spermatophyta</taxon>
        <taxon>Magnoliopsida</taxon>
        <taxon>Liliopsida</taxon>
        <taxon>Poales</taxon>
        <taxon>Poaceae</taxon>
        <taxon>PACMAD clade</taxon>
        <taxon>Arundinoideae</taxon>
        <taxon>Arundineae</taxon>
        <taxon>Arundo</taxon>
    </lineage>
</organism>
<proteinExistence type="predicted"/>
<name>A0A0A9DIJ8_ARUDO</name>
<dbReference type="AlphaFoldDB" id="A0A0A9DIJ8"/>
<sequence length="53" mass="6216">MELAKRIHCTVVIQAVQLMNLDPSVYLYFGPWAYLVQLFSFEIFHRTVKVGRS</sequence>
<reference evidence="1" key="2">
    <citation type="journal article" date="2015" name="Data Brief">
        <title>Shoot transcriptome of the giant reed, Arundo donax.</title>
        <authorList>
            <person name="Barrero R.A."/>
            <person name="Guerrero F.D."/>
            <person name="Moolhuijzen P."/>
            <person name="Goolsby J.A."/>
            <person name="Tidwell J."/>
            <person name="Bellgard S.E."/>
            <person name="Bellgard M.I."/>
        </authorList>
    </citation>
    <scope>NUCLEOTIDE SEQUENCE</scope>
    <source>
        <tissue evidence="1">Shoot tissue taken approximately 20 cm above the soil surface</tissue>
    </source>
</reference>
<dbReference type="EMBL" id="GBRH01214313">
    <property type="protein sequence ID" value="JAD83582.1"/>
    <property type="molecule type" value="Transcribed_RNA"/>
</dbReference>
<protein>
    <submittedName>
        <fullName evidence="1">Uncharacterized protein</fullName>
    </submittedName>
</protein>
<accession>A0A0A9DIJ8</accession>
<reference evidence="1" key="1">
    <citation type="submission" date="2014-09" db="EMBL/GenBank/DDBJ databases">
        <authorList>
            <person name="Magalhaes I.L.F."/>
            <person name="Oliveira U."/>
            <person name="Santos F.R."/>
            <person name="Vidigal T.H.D.A."/>
            <person name="Brescovit A.D."/>
            <person name="Santos A.J."/>
        </authorList>
    </citation>
    <scope>NUCLEOTIDE SEQUENCE</scope>
    <source>
        <tissue evidence="1">Shoot tissue taken approximately 20 cm above the soil surface</tissue>
    </source>
</reference>